<sequence>MMKIQDVSELPQDEHLAYKKFIEALKESDIPTSSYVRMKLSAMENETLEQSKIGGVPFLKSLENIPVDAKNEKMILLAQINLSELPEGQNVFPTNKGILQFWISGHDEGYGMGIEALDDTENSKLIYIEDIKTDLSYDEVKAYMDQFEYEDENIPLQGAYSISYNLDEQMLTPVDYRFNDLVIPIWNKVNPEFEIESLFDGYDELMEAIFKTLLNEEPSHQLGGYPYFAQEDPREFEEELQVYDQLVLQIDSEEKDGIEIAWGDAGTANVLMKSEDLKAMNFEHYIYTWDTL</sequence>
<dbReference type="InterPro" id="IPR035948">
    <property type="entry name" value="YwqG-like_sf"/>
</dbReference>
<gene>
    <name evidence="1" type="ORF">ETI04_04810</name>
</gene>
<protein>
    <submittedName>
        <fullName evidence="1">DUF1963 domain-containing protein</fullName>
    </submittedName>
</protein>
<dbReference type="SUPFAM" id="SSF103032">
    <property type="entry name" value="Hypothetical protein YwqG"/>
    <property type="match status" value="1"/>
</dbReference>
<dbReference type="AlphaFoldDB" id="A0A4R6C616"/>
<dbReference type="InterPro" id="IPR015315">
    <property type="entry name" value="DUF1963"/>
</dbReference>
<evidence type="ECO:0000313" key="1">
    <source>
        <dbReference type="EMBL" id="TDM17223.1"/>
    </source>
</evidence>
<name>A0A4R6C616_9STAP</name>
<organism evidence="1 2">
    <name type="scientific">Macrococcoides canis</name>
    <dbReference type="NCBI Taxonomy" id="1855823"/>
    <lineage>
        <taxon>Bacteria</taxon>
        <taxon>Bacillati</taxon>
        <taxon>Bacillota</taxon>
        <taxon>Bacilli</taxon>
        <taxon>Bacillales</taxon>
        <taxon>Staphylococcaceae</taxon>
        <taxon>Macrococcoides</taxon>
    </lineage>
</organism>
<dbReference type="EMBL" id="SDQG01000002">
    <property type="protein sequence ID" value="TDM17223.1"/>
    <property type="molecule type" value="Genomic_DNA"/>
</dbReference>
<dbReference type="Pfam" id="PF09234">
    <property type="entry name" value="DUF1963"/>
    <property type="match status" value="1"/>
</dbReference>
<evidence type="ECO:0000313" key="2">
    <source>
        <dbReference type="Proteomes" id="UP000294865"/>
    </source>
</evidence>
<accession>A0A4R6C616</accession>
<dbReference type="PANTHER" id="PTHR36436">
    <property type="entry name" value="SLL5081 PROTEIN"/>
    <property type="match status" value="1"/>
</dbReference>
<reference evidence="1 2" key="1">
    <citation type="submission" date="2019-01" db="EMBL/GenBank/DDBJ databases">
        <title>Draft genome sequences of Macrococcus caseolyticus, Macrococcus canis, Macrococcus bohemicus and Macrococcus goetzii.</title>
        <authorList>
            <person name="Mazhar S."/>
            <person name="Altermann E."/>
            <person name="Hill C."/>
            <person name="Mcauliffe O."/>
        </authorList>
    </citation>
    <scope>NUCLEOTIDE SEQUENCE [LARGE SCALE GENOMIC DNA]</scope>
    <source>
        <strain evidence="1 2">DPC7162</strain>
    </source>
</reference>
<dbReference type="PANTHER" id="PTHR36436:SF6">
    <property type="entry name" value="SLL5081 PROTEIN"/>
    <property type="match status" value="1"/>
</dbReference>
<proteinExistence type="predicted"/>
<dbReference type="Gene3D" id="2.30.320.10">
    <property type="entry name" value="YwqG-like"/>
    <property type="match status" value="1"/>
</dbReference>
<comment type="caution">
    <text evidence="1">The sequence shown here is derived from an EMBL/GenBank/DDBJ whole genome shotgun (WGS) entry which is preliminary data.</text>
</comment>
<dbReference type="Proteomes" id="UP000294865">
    <property type="component" value="Unassembled WGS sequence"/>
</dbReference>